<gene>
    <name evidence="2" type="ORF">PR048_029273</name>
</gene>
<accession>A0ABQ9GFL3</accession>
<reference evidence="2 3" key="1">
    <citation type="submission" date="2023-02" db="EMBL/GenBank/DDBJ databases">
        <title>LHISI_Scaffold_Assembly.</title>
        <authorList>
            <person name="Stuart O.P."/>
            <person name="Cleave R."/>
            <person name="Magrath M.J.L."/>
            <person name="Mikheyev A.S."/>
        </authorList>
    </citation>
    <scope>NUCLEOTIDE SEQUENCE [LARGE SCALE GENOMIC DNA]</scope>
    <source>
        <strain evidence="2">Daus_M_001</strain>
        <tissue evidence="2">Leg muscle</tissue>
    </source>
</reference>
<dbReference type="EMBL" id="JARBHB010000013">
    <property type="protein sequence ID" value="KAJ8870252.1"/>
    <property type="molecule type" value="Genomic_DNA"/>
</dbReference>
<feature type="region of interest" description="Disordered" evidence="1">
    <location>
        <begin position="627"/>
        <end position="648"/>
    </location>
</feature>
<evidence type="ECO:0000313" key="2">
    <source>
        <dbReference type="EMBL" id="KAJ8870252.1"/>
    </source>
</evidence>
<protein>
    <submittedName>
        <fullName evidence="2">Uncharacterized protein</fullName>
    </submittedName>
</protein>
<evidence type="ECO:0000256" key="1">
    <source>
        <dbReference type="SAM" id="MobiDB-lite"/>
    </source>
</evidence>
<proteinExistence type="predicted"/>
<dbReference type="Proteomes" id="UP001159363">
    <property type="component" value="Chromosome 12"/>
</dbReference>
<keyword evidence="3" id="KW-1185">Reference proteome</keyword>
<sequence>MGIVLDSAAGRWVFSATSRFSCPCIPELLHSHLISPPKARRKGLERNTGCSSHQEGGMIVTSHYFRETSSGPGERQGSPACPGVGVVFTDCFVAGQPTPSPPPPPVIRRTLRRGSCCRTEAPRFAASYRRLGLSAKRFVEIASLAPTLLPPRRNRRPLRSPLFLERCARGCLSPFWESPARLAGVTDLLSPARVSDELGKILDGGLRHYIYSRNPAAAWPSVRERTKCGRRLEIAGRRRVFPAERWCRVLEDKLHHAVGALCLPCRHQPLHSRPPKGHRKGATVAERLDCSPPTKANRVQSLIGSIPDFRKHKGDITFNWRALVVISAPELLGLVYCAQSTLQTDGALYGAGFDVTDLYFSVVIQAINCLVCDPKISQYHHGSPLVDDRPIMNAVNYRVVSGVVWTNRTMASSNTDTNRTCVLAVVAIGESRLSSDHASFDTAPGNSAPINEHFAIVCPNHVQLSQKGSDLTSGQQQIKERRRLQNIEAVKESTTACGNEPSQHSPDVVSGYDVRTESGWPHRVSKPRPARGLPLRYLSRRFCVAYPRPLPVLTNCLQDCIQIELIQFLRRFRTVETADYFTNSSYTRQQNGDTSPGTCRKDVLQSAPGNLLASRRPDQLGKISQHVVANKRKGSTTSKQLSLHRVSA</sequence>
<organism evidence="2 3">
    <name type="scientific">Dryococelus australis</name>
    <dbReference type="NCBI Taxonomy" id="614101"/>
    <lineage>
        <taxon>Eukaryota</taxon>
        <taxon>Metazoa</taxon>
        <taxon>Ecdysozoa</taxon>
        <taxon>Arthropoda</taxon>
        <taxon>Hexapoda</taxon>
        <taxon>Insecta</taxon>
        <taxon>Pterygota</taxon>
        <taxon>Neoptera</taxon>
        <taxon>Polyneoptera</taxon>
        <taxon>Phasmatodea</taxon>
        <taxon>Verophasmatodea</taxon>
        <taxon>Anareolatae</taxon>
        <taxon>Phasmatidae</taxon>
        <taxon>Eurycanthinae</taxon>
        <taxon>Dryococelus</taxon>
    </lineage>
</organism>
<comment type="caution">
    <text evidence="2">The sequence shown here is derived from an EMBL/GenBank/DDBJ whole genome shotgun (WGS) entry which is preliminary data.</text>
</comment>
<name>A0ABQ9GFL3_9NEOP</name>
<evidence type="ECO:0000313" key="3">
    <source>
        <dbReference type="Proteomes" id="UP001159363"/>
    </source>
</evidence>